<dbReference type="Proteomes" id="UP000509418">
    <property type="component" value="Chromosome"/>
</dbReference>
<evidence type="ECO:0000313" key="5">
    <source>
        <dbReference type="EMBL" id="QKZ19086.1"/>
    </source>
</evidence>
<dbReference type="InterPro" id="IPR018527">
    <property type="entry name" value="Rubredoxin_Fe_BS"/>
</dbReference>
<feature type="domain" description="CHAT" evidence="4">
    <location>
        <begin position="877"/>
        <end position="1200"/>
    </location>
</feature>
<feature type="compositionally biased region" description="Basic and acidic residues" evidence="3">
    <location>
        <begin position="11"/>
        <end position="21"/>
    </location>
</feature>
<dbReference type="SUPFAM" id="SSF48452">
    <property type="entry name" value="TPR-like"/>
    <property type="match status" value="1"/>
</dbReference>
<dbReference type="InterPro" id="IPR024983">
    <property type="entry name" value="CHAT_dom"/>
</dbReference>
<organism evidence="5 6">
    <name type="scientific">Streptomyces chartreusis</name>
    <dbReference type="NCBI Taxonomy" id="1969"/>
    <lineage>
        <taxon>Bacteria</taxon>
        <taxon>Bacillati</taxon>
        <taxon>Actinomycetota</taxon>
        <taxon>Actinomycetes</taxon>
        <taxon>Kitasatosporales</taxon>
        <taxon>Streptomycetaceae</taxon>
        <taxon>Streptomyces</taxon>
    </lineage>
</organism>
<evidence type="ECO:0000256" key="3">
    <source>
        <dbReference type="SAM" id="MobiDB-lite"/>
    </source>
</evidence>
<accession>A0A7H8T6C2</accession>
<keyword evidence="6" id="KW-1185">Reference proteome</keyword>
<dbReference type="GO" id="GO:0046872">
    <property type="term" value="F:metal ion binding"/>
    <property type="evidence" value="ECO:0007669"/>
    <property type="project" value="UniProtKB-KW"/>
</dbReference>
<sequence>MTGQAAPEPPTRTDADPHTSETDVGLIVPITWPCPGCGLDATVPTWFLLEMGQRPELWPTARAAVECPACSTPAPLQPALVLTGLPHGVPVLVTREEASEELHVIRVCMLDRLPPGGFDGLHPHAPLIHASRSDAEPLLGSGRLPSRQARVLEEAVAIRRLQDAAMAVISAHSADELAAVVETYPELLGPDVLAEWRQHIAGEEEQPVERPTTPAQARMDGLPDTLLGELPQMPAAEAWQRYVDRIHEAQSAFLDELEEEIADLEAAGQRGEASRAMADRCMQLADWVVPELAPYPAGLMWFTRAIMLISPLMAAPDDIEDAIDALEHAIALYEAADDPVSAAQARSNLVNALHMRPRERERSLERGIAVLEELVLFFEGLPDPGQAALVRTNLAVALLDRKTGDRLDNAQRALKECQAALHHRSPERNALDYVYTVANKALAHSRLADTDETHLRAAEQAYEEALNVLAPDEDVALLGRIFYNYTDLLVTTAKQQPQRREDFLTRAEACARRAVQVHDEHGHTQELAFARRQLARVLVYRAGENPPTSQLREPRDLYFQSLQVLTPDHYPADCINTADEATAVCQQADDWQSASHASLTALAAWHTSGGDTVGREDFPLTPDERDPVLAELAHDSRFRFTAYTLHRAAGQHLQRGAPLTDPTVQNLLEQAVNIMEAGRATTLRAASGAEVRELRMLRGIDPALAEAYLSAVAAMRSTTHHETPAPPSPEDSTRGAPTGPIPPDVPQSEAGPSLEQLLAVIRSLPGFSDFARGKPPSLPELRTTLRPGQALIYLIAHPAGCCALAVMPQQYPTAVVPIDLSATNSARLLTLILGVGQRADGSPDGLTPGRPRAGEALLAGPAADFHFPRFQRVLNRVLAEIGRTVGQPLTRTLADHAVTDTILVPCGLLPAFAWHAATWRDQGKTTTLRDVLDTLSYAPSAGSWLAARKRAERLAQQPPFLVGLANPRHSQPPLPGAEAELRHVATCFPAQRSAVAYGAAATSRFLLGQLPTATHLHLGCHGTMRYDSVDGAFLTLADAEQLGITRIRRLAGDGLRLVVVAACVSGAINVILQPEESHALTIGFMHAGAAGVLGALWPIPDLPTTLFITRFYEQLTEGPGIEPAAALARTQQWMRTLTTDAVRHYAAERPALAALHERGRLRGAVPAATERRTRLAGLRARWRRHPFAAPTYWAAFVLNGC</sequence>
<dbReference type="AlphaFoldDB" id="A0A7H8T6C2"/>
<keyword evidence="2" id="KW-0175">Coiled coil</keyword>
<reference evidence="5 6" key="1">
    <citation type="submission" date="2020-06" db="EMBL/GenBank/DDBJ databases">
        <title>Genome mining for natural products.</title>
        <authorList>
            <person name="Zhang B."/>
            <person name="Shi J."/>
            <person name="Ge H."/>
        </authorList>
    </citation>
    <scope>NUCLEOTIDE SEQUENCE [LARGE SCALE GENOMIC DNA]</scope>
    <source>
        <strain evidence="5 6">NA02069</strain>
    </source>
</reference>
<feature type="region of interest" description="Disordered" evidence="3">
    <location>
        <begin position="1"/>
        <end position="21"/>
    </location>
</feature>
<keyword evidence="1" id="KW-0479">Metal-binding</keyword>
<evidence type="ECO:0000259" key="4">
    <source>
        <dbReference type="Pfam" id="PF12770"/>
    </source>
</evidence>
<evidence type="ECO:0000256" key="2">
    <source>
        <dbReference type="SAM" id="Coils"/>
    </source>
</evidence>
<evidence type="ECO:0000313" key="6">
    <source>
        <dbReference type="Proteomes" id="UP000509418"/>
    </source>
</evidence>
<feature type="coiled-coil region" evidence="2">
    <location>
        <begin position="247"/>
        <end position="274"/>
    </location>
</feature>
<dbReference type="PROSITE" id="PS00202">
    <property type="entry name" value="RUBREDOXIN"/>
    <property type="match status" value="1"/>
</dbReference>
<name>A0A7H8T6C2_STRCX</name>
<dbReference type="RefSeq" id="WP_176575698.1">
    <property type="nucleotide sequence ID" value="NZ_CP056041.1"/>
</dbReference>
<dbReference type="Pfam" id="PF12770">
    <property type="entry name" value="CHAT"/>
    <property type="match status" value="1"/>
</dbReference>
<evidence type="ECO:0000256" key="1">
    <source>
        <dbReference type="ARBA" id="ARBA00022723"/>
    </source>
</evidence>
<protein>
    <submittedName>
        <fullName evidence="5">CHAT domain-containing protein</fullName>
    </submittedName>
</protein>
<feature type="region of interest" description="Disordered" evidence="3">
    <location>
        <begin position="715"/>
        <end position="750"/>
    </location>
</feature>
<dbReference type="EMBL" id="CP056041">
    <property type="protein sequence ID" value="QKZ19086.1"/>
    <property type="molecule type" value="Genomic_DNA"/>
</dbReference>
<gene>
    <name evidence="5" type="ORF">HUT05_17940</name>
</gene>
<dbReference type="InterPro" id="IPR011990">
    <property type="entry name" value="TPR-like_helical_dom_sf"/>
</dbReference>
<dbReference type="Gene3D" id="1.25.40.10">
    <property type="entry name" value="Tetratricopeptide repeat domain"/>
    <property type="match status" value="1"/>
</dbReference>
<proteinExistence type="predicted"/>